<evidence type="ECO:0000313" key="2">
    <source>
        <dbReference type="Proteomes" id="UP000326921"/>
    </source>
</evidence>
<sequence length="71" mass="8289">MSLLSEYTDAQLFARVKTDDHAAFTEIYERYWSVLFIHAFKIIENEEKAMDVVQDNSPNQLGCVCQFIELL</sequence>
<dbReference type="RefSeq" id="WP_153512659.1">
    <property type="nucleotide sequence ID" value="NZ_CP045652.1"/>
</dbReference>
<dbReference type="SUPFAM" id="SSF88946">
    <property type="entry name" value="Sigma2 domain of RNA polymerase sigma factors"/>
    <property type="match status" value="1"/>
</dbReference>
<dbReference type="Gene3D" id="1.10.1740.10">
    <property type="match status" value="1"/>
</dbReference>
<protein>
    <recommendedName>
        <fullName evidence="3">RNA polymerase sigma-70 region 2 domain-containing protein</fullName>
    </recommendedName>
</protein>
<reference evidence="1 2" key="1">
    <citation type="submission" date="2019-10" db="EMBL/GenBank/DDBJ databases">
        <authorList>
            <person name="Dong K."/>
        </authorList>
    </citation>
    <scope>NUCLEOTIDE SEQUENCE [LARGE SCALE GENOMIC DNA]</scope>
    <source>
        <strain evidence="2">dk4302</strain>
    </source>
</reference>
<evidence type="ECO:0000313" key="1">
    <source>
        <dbReference type="EMBL" id="QGA27832.1"/>
    </source>
</evidence>
<dbReference type="EMBL" id="CP045652">
    <property type="protein sequence ID" value="QGA27832.1"/>
    <property type="molecule type" value="Genomic_DNA"/>
</dbReference>
<proteinExistence type="predicted"/>
<dbReference type="Proteomes" id="UP000326921">
    <property type="component" value="Chromosome"/>
</dbReference>
<name>A0A5Q0QIM4_9SPHI</name>
<accession>A0A5Q0QIM4</accession>
<dbReference type="GO" id="GO:0003700">
    <property type="term" value="F:DNA-binding transcription factor activity"/>
    <property type="evidence" value="ECO:0007669"/>
    <property type="project" value="InterPro"/>
</dbReference>
<dbReference type="AlphaFoldDB" id="A0A5Q0QIM4"/>
<evidence type="ECO:0008006" key="3">
    <source>
        <dbReference type="Google" id="ProtNLM"/>
    </source>
</evidence>
<gene>
    <name evidence="1" type="ORF">GFH32_16545</name>
</gene>
<keyword evidence="2" id="KW-1185">Reference proteome</keyword>
<dbReference type="GO" id="GO:0006352">
    <property type="term" value="P:DNA-templated transcription initiation"/>
    <property type="evidence" value="ECO:0007669"/>
    <property type="project" value="InterPro"/>
</dbReference>
<dbReference type="InterPro" id="IPR013325">
    <property type="entry name" value="RNA_pol_sigma_r2"/>
</dbReference>
<dbReference type="KEGG" id="sphe:GFH32_16545"/>
<organism evidence="1 2">
    <name type="scientific">Sphingobacterium zhuxiongii</name>
    <dbReference type="NCBI Taxonomy" id="2662364"/>
    <lineage>
        <taxon>Bacteria</taxon>
        <taxon>Pseudomonadati</taxon>
        <taxon>Bacteroidota</taxon>
        <taxon>Sphingobacteriia</taxon>
        <taxon>Sphingobacteriales</taxon>
        <taxon>Sphingobacteriaceae</taxon>
        <taxon>Sphingobacterium</taxon>
    </lineage>
</organism>